<evidence type="ECO:0000313" key="3">
    <source>
        <dbReference type="EMBL" id="QCI79083.1"/>
    </source>
</evidence>
<dbReference type="KEGG" id="hgn:E6W36_04335"/>
<dbReference type="Proteomes" id="UP000298714">
    <property type="component" value="Chromosome"/>
</dbReference>
<organism evidence="3 4">
    <name type="scientific">Hankyongella ginsenosidimutans</name>
    <dbReference type="NCBI Taxonomy" id="1763828"/>
    <lineage>
        <taxon>Bacteria</taxon>
        <taxon>Pseudomonadati</taxon>
        <taxon>Pseudomonadota</taxon>
        <taxon>Alphaproteobacteria</taxon>
        <taxon>Sphingomonadales</taxon>
        <taxon>Sphingomonadaceae</taxon>
        <taxon>Hankyongella</taxon>
    </lineage>
</organism>
<reference evidence="4" key="1">
    <citation type="submission" date="2019-04" db="EMBL/GenBank/DDBJ databases">
        <title>Complete genome sequence of Sphingomonas sp. W1-2-3.</title>
        <authorList>
            <person name="Im W.T."/>
        </authorList>
    </citation>
    <scope>NUCLEOTIDE SEQUENCE [LARGE SCALE GENOMIC DNA]</scope>
    <source>
        <strain evidence="4">W1-2-3</strain>
    </source>
</reference>
<dbReference type="InterPro" id="IPR029063">
    <property type="entry name" value="SAM-dependent_MTases_sf"/>
</dbReference>
<dbReference type="Pfam" id="PF06325">
    <property type="entry name" value="PrmA"/>
    <property type="match status" value="1"/>
</dbReference>
<evidence type="ECO:0000256" key="1">
    <source>
        <dbReference type="ARBA" id="ARBA00022603"/>
    </source>
</evidence>
<evidence type="ECO:0000313" key="4">
    <source>
        <dbReference type="Proteomes" id="UP000298714"/>
    </source>
</evidence>
<accession>A0A4D7C8I1</accession>
<keyword evidence="2" id="KW-0808">Transferase</keyword>
<dbReference type="SUPFAM" id="SSF53335">
    <property type="entry name" value="S-adenosyl-L-methionine-dependent methyltransferases"/>
    <property type="match status" value="1"/>
</dbReference>
<dbReference type="PANTHER" id="PTHR43648:SF1">
    <property type="entry name" value="ELECTRON TRANSFER FLAVOPROTEIN BETA SUBUNIT LYSINE METHYLTRANSFERASE"/>
    <property type="match status" value="1"/>
</dbReference>
<keyword evidence="4" id="KW-1185">Reference proteome</keyword>
<evidence type="ECO:0000256" key="2">
    <source>
        <dbReference type="ARBA" id="ARBA00022679"/>
    </source>
</evidence>
<sequence length="203" mass="22012">MTDLWILRLPLNHAESQWLQSEPDGVFDPENMPTIAVFEAEDQPTGAWIADDWVAELYFSSEPDPDLVRRLAQGVAGLDPATVRAHPLAPQDWISLSQLGLPTIATPRFRVCTPERISEIRPGGIPLVIPAAEAFGTGHHPTTLGCLEALGQLARQRRFDRIADVGTGTALLALAAAKLWPRASIIASDIDPWPSPLPGAPRP</sequence>
<dbReference type="EMBL" id="CP039704">
    <property type="protein sequence ID" value="QCI79083.1"/>
    <property type="molecule type" value="Genomic_DNA"/>
</dbReference>
<dbReference type="InterPro" id="IPR050078">
    <property type="entry name" value="Ribosomal_L11_MeTrfase_PrmA"/>
</dbReference>
<dbReference type="RefSeq" id="WP_222873902.1">
    <property type="nucleotide sequence ID" value="NZ_CP039704.1"/>
</dbReference>
<dbReference type="GO" id="GO:0032259">
    <property type="term" value="P:methylation"/>
    <property type="evidence" value="ECO:0007669"/>
    <property type="project" value="UniProtKB-KW"/>
</dbReference>
<dbReference type="AlphaFoldDB" id="A0A4D7C8I1"/>
<name>A0A4D7C8I1_9SPHN</name>
<gene>
    <name evidence="3" type="ORF">E6W36_04335</name>
</gene>
<proteinExistence type="predicted"/>
<keyword evidence="1" id="KW-0489">Methyltransferase</keyword>
<evidence type="ECO:0008006" key="5">
    <source>
        <dbReference type="Google" id="ProtNLM"/>
    </source>
</evidence>
<dbReference type="GO" id="GO:0008276">
    <property type="term" value="F:protein methyltransferase activity"/>
    <property type="evidence" value="ECO:0007669"/>
    <property type="project" value="TreeGrafter"/>
</dbReference>
<dbReference type="PANTHER" id="PTHR43648">
    <property type="entry name" value="ELECTRON TRANSFER FLAVOPROTEIN BETA SUBUNIT LYSINE METHYLTRANSFERASE"/>
    <property type="match status" value="1"/>
</dbReference>
<protein>
    <recommendedName>
        <fullName evidence="5">50S ribosomal protein L11 methyltransferase</fullName>
    </recommendedName>
</protein>
<dbReference type="Gene3D" id="3.40.50.150">
    <property type="entry name" value="Vaccinia Virus protein VP39"/>
    <property type="match status" value="1"/>
</dbReference>